<dbReference type="OrthoDB" id="47883at2759"/>
<proteinExistence type="predicted"/>
<feature type="transmembrane region" description="Helical" evidence="1">
    <location>
        <begin position="54"/>
        <end position="78"/>
    </location>
</feature>
<dbReference type="Gene3D" id="2.60.120.650">
    <property type="entry name" value="Cupin"/>
    <property type="match status" value="1"/>
</dbReference>
<dbReference type="Proteomes" id="UP001152799">
    <property type="component" value="Chromosome 6"/>
</dbReference>
<dbReference type="Pfam" id="PF13621">
    <property type="entry name" value="Cupin_8"/>
    <property type="match status" value="1"/>
</dbReference>
<evidence type="ECO:0000256" key="1">
    <source>
        <dbReference type="SAM" id="Phobius"/>
    </source>
</evidence>
<dbReference type="EMBL" id="OU892282">
    <property type="protein sequence ID" value="CAG9770953.1"/>
    <property type="molecule type" value="Genomic_DNA"/>
</dbReference>
<dbReference type="PANTHER" id="PTHR12480:SF13">
    <property type="entry name" value="LD14533P"/>
    <property type="match status" value="1"/>
</dbReference>
<sequence>MPEDDCSISQNLIEEKLTNLNNYYLQRGLSHEDLFNVAFPETASKPKKSLKTHIIIYTAIATLLISILYNCNAFSFVYGIRCIIPNNYFIWEATRPISDCSFCSTLTEAIELSNVTREEFEPYAYSSKPIIVRGAFLHWPAMKKFSWKFFKELYASVEGSYKSVDQECQFLHFKSDFISIRDVFAMSEARVQNLANEKSWYVGWGNCHPVILQEMRKFYPKPHFLPADAEFPHKDYIFMGFDDGATMHLDYINRLMWQAQLQGSKIWKLVPPPECQKICKPVEFQIGPGDAVLLDTRVWYHATAIPNNQFSLSVQSEYG</sequence>
<feature type="domain" description="Cupin-like" evidence="2">
    <location>
        <begin position="118"/>
        <end position="276"/>
    </location>
</feature>
<dbReference type="PANTHER" id="PTHR12480">
    <property type="entry name" value="ARGININE DEMETHYLASE AND LYSYL-HYDROXYLASE JMJD"/>
    <property type="match status" value="1"/>
</dbReference>
<protein>
    <recommendedName>
        <fullName evidence="2">Cupin-like domain-containing protein</fullName>
    </recommendedName>
</protein>
<evidence type="ECO:0000313" key="3">
    <source>
        <dbReference type="EMBL" id="CAG9770953.1"/>
    </source>
</evidence>
<keyword evidence="1" id="KW-1133">Transmembrane helix</keyword>
<keyword evidence="4" id="KW-1185">Reference proteome</keyword>
<name>A0A9N9QQY9_9CUCU</name>
<dbReference type="InterPro" id="IPR041667">
    <property type="entry name" value="Cupin_8"/>
</dbReference>
<accession>A0A9N9QQY9</accession>
<keyword evidence="1" id="KW-0472">Membrane</keyword>
<reference evidence="3" key="1">
    <citation type="submission" date="2022-01" db="EMBL/GenBank/DDBJ databases">
        <authorList>
            <person name="King R."/>
        </authorList>
    </citation>
    <scope>NUCLEOTIDE SEQUENCE</scope>
</reference>
<dbReference type="GO" id="GO:0016706">
    <property type="term" value="F:2-oxoglutarate-dependent dioxygenase activity"/>
    <property type="evidence" value="ECO:0007669"/>
    <property type="project" value="TreeGrafter"/>
</dbReference>
<evidence type="ECO:0000313" key="4">
    <source>
        <dbReference type="Proteomes" id="UP001152799"/>
    </source>
</evidence>
<organism evidence="3 4">
    <name type="scientific">Ceutorhynchus assimilis</name>
    <name type="common">cabbage seed weevil</name>
    <dbReference type="NCBI Taxonomy" id="467358"/>
    <lineage>
        <taxon>Eukaryota</taxon>
        <taxon>Metazoa</taxon>
        <taxon>Ecdysozoa</taxon>
        <taxon>Arthropoda</taxon>
        <taxon>Hexapoda</taxon>
        <taxon>Insecta</taxon>
        <taxon>Pterygota</taxon>
        <taxon>Neoptera</taxon>
        <taxon>Endopterygota</taxon>
        <taxon>Coleoptera</taxon>
        <taxon>Polyphaga</taxon>
        <taxon>Cucujiformia</taxon>
        <taxon>Curculionidae</taxon>
        <taxon>Ceutorhynchinae</taxon>
        <taxon>Ceutorhynchus</taxon>
    </lineage>
</organism>
<dbReference type="InterPro" id="IPR050910">
    <property type="entry name" value="JMJD6_ArgDemeth/LysHydrox"/>
</dbReference>
<evidence type="ECO:0000259" key="2">
    <source>
        <dbReference type="Pfam" id="PF13621"/>
    </source>
</evidence>
<keyword evidence="1" id="KW-0812">Transmembrane</keyword>
<dbReference type="SUPFAM" id="SSF51197">
    <property type="entry name" value="Clavaminate synthase-like"/>
    <property type="match status" value="1"/>
</dbReference>
<gene>
    <name evidence="3" type="ORF">CEUTPL_LOCUS11395</name>
</gene>
<dbReference type="AlphaFoldDB" id="A0A9N9QQY9"/>